<comment type="caution">
    <text evidence="4">The sequence shown here is derived from an EMBL/GenBank/DDBJ whole genome shotgun (WGS) entry which is preliminary data.</text>
</comment>
<sequence length="315" mass="35028">MASNTQTGSSSQRELTPMEDPRSPFFLHHGETPGAILVTQPLTENNYPMWSRAMIMALDAKSKLGFVDGTINASMAITPLEKKAWSKCNSMISSWILNSVSPHLTASVIYRDTAFELQKQISTMMQGAATVTGFFTDLQAAWDQLLNFRPSPCCSCGKCTCGVNDKITMFQHQDSLMQFLNGLNDSYSQVKTQILMMEPSPSIDKAFSLVIQEERQRYSGFNVPPTVESTTLAVRNQSFNQGNSYPGNNKKGFNAKGRPMCSHCGKLGHVMEKCYKLVGFPPGYKQKGRMIKEALAILEVHRETLFLSHLSSVNR</sequence>
<dbReference type="InterPro" id="IPR001878">
    <property type="entry name" value="Znf_CCHC"/>
</dbReference>
<reference evidence="4 5" key="1">
    <citation type="journal article" date="2023" name="G3 (Bethesda)">
        <title>A haplotype-resolved chromosome-scale genome for Quercus rubra L. provides insights into the genetics of adaptive traits for red oak species.</title>
        <authorList>
            <person name="Kapoor B."/>
            <person name="Jenkins J."/>
            <person name="Schmutz J."/>
            <person name="Zhebentyayeva T."/>
            <person name="Kuelheim C."/>
            <person name="Coggeshall M."/>
            <person name="Heim C."/>
            <person name="Lasky J.R."/>
            <person name="Leites L."/>
            <person name="Islam-Faridi N."/>
            <person name="Romero-Severson J."/>
            <person name="DeLeo V.L."/>
            <person name="Lucas S.M."/>
            <person name="Lazic D."/>
            <person name="Gailing O."/>
            <person name="Carlson J."/>
            <person name="Staton M."/>
        </authorList>
    </citation>
    <scope>NUCLEOTIDE SEQUENCE [LARGE SCALE GENOMIC DNA]</scope>
    <source>
        <strain evidence="4">Pseudo-F2</strain>
    </source>
</reference>
<protein>
    <recommendedName>
        <fullName evidence="3">CCHC-type domain-containing protein</fullName>
    </recommendedName>
</protein>
<name>A0AAN7FDT2_QUERU</name>
<evidence type="ECO:0000313" key="4">
    <source>
        <dbReference type="EMBL" id="KAK4589836.1"/>
    </source>
</evidence>
<dbReference type="PANTHER" id="PTHR37610">
    <property type="entry name" value="CCHC-TYPE DOMAIN-CONTAINING PROTEIN"/>
    <property type="match status" value="1"/>
</dbReference>
<dbReference type="PANTHER" id="PTHR37610:SF97">
    <property type="entry name" value="RETROTRANSPOSON GAG DOMAIN-CONTAINING PROTEIN"/>
    <property type="match status" value="1"/>
</dbReference>
<keyword evidence="1" id="KW-0863">Zinc-finger</keyword>
<dbReference type="GO" id="GO:0008270">
    <property type="term" value="F:zinc ion binding"/>
    <property type="evidence" value="ECO:0007669"/>
    <property type="project" value="UniProtKB-KW"/>
</dbReference>
<feature type="domain" description="CCHC-type" evidence="3">
    <location>
        <begin position="261"/>
        <end position="274"/>
    </location>
</feature>
<dbReference type="Proteomes" id="UP001324115">
    <property type="component" value="Unassembled WGS sequence"/>
</dbReference>
<dbReference type="GO" id="GO:0003676">
    <property type="term" value="F:nucleic acid binding"/>
    <property type="evidence" value="ECO:0007669"/>
    <property type="project" value="InterPro"/>
</dbReference>
<evidence type="ECO:0000259" key="3">
    <source>
        <dbReference type="PROSITE" id="PS50158"/>
    </source>
</evidence>
<feature type="region of interest" description="Disordered" evidence="2">
    <location>
        <begin position="1"/>
        <end position="24"/>
    </location>
</feature>
<evidence type="ECO:0000256" key="2">
    <source>
        <dbReference type="SAM" id="MobiDB-lite"/>
    </source>
</evidence>
<dbReference type="Pfam" id="PF14244">
    <property type="entry name" value="Retrotran_gag_3"/>
    <property type="match status" value="1"/>
</dbReference>
<accession>A0AAN7FDT2</accession>
<proteinExistence type="predicted"/>
<dbReference type="EMBL" id="JAXUIC010000005">
    <property type="protein sequence ID" value="KAK4589836.1"/>
    <property type="molecule type" value="Genomic_DNA"/>
</dbReference>
<dbReference type="InterPro" id="IPR029472">
    <property type="entry name" value="Copia-like_N"/>
</dbReference>
<keyword evidence="1" id="KW-0862">Zinc</keyword>
<evidence type="ECO:0000313" key="5">
    <source>
        <dbReference type="Proteomes" id="UP001324115"/>
    </source>
</evidence>
<dbReference type="AlphaFoldDB" id="A0AAN7FDT2"/>
<dbReference type="PROSITE" id="PS50158">
    <property type="entry name" value="ZF_CCHC"/>
    <property type="match status" value="1"/>
</dbReference>
<gene>
    <name evidence="4" type="ORF">RGQ29_020431</name>
</gene>
<feature type="compositionally biased region" description="Polar residues" evidence="2">
    <location>
        <begin position="1"/>
        <end position="14"/>
    </location>
</feature>
<evidence type="ECO:0000256" key="1">
    <source>
        <dbReference type="PROSITE-ProRule" id="PRU00047"/>
    </source>
</evidence>
<organism evidence="4 5">
    <name type="scientific">Quercus rubra</name>
    <name type="common">Northern red oak</name>
    <name type="synonym">Quercus borealis</name>
    <dbReference type="NCBI Taxonomy" id="3512"/>
    <lineage>
        <taxon>Eukaryota</taxon>
        <taxon>Viridiplantae</taxon>
        <taxon>Streptophyta</taxon>
        <taxon>Embryophyta</taxon>
        <taxon>Tracheophyta</taxon>
        <taxon>Spermatophyta</taxon>
        <taxon>Magnoliopsida</taxon>
        <taxon>eudicotyledons</taxon>
        <taxon>Gunneridae</taxon>
        <taxon>Pentapetalae</taxon>
        <taxon>rosids</taxon>
        <taxon>fabids</taxon>
        <taxon>Fagales</taxon>
        <taxon>Fagaceae</taxon>
        <taxon>Quercus</taxon>
    </lineage>
</organism>
<keyword evidence="5" id="KW-1185">Reference proteome</keyword>
<keyword evidence="1" id="KW-0479">Metal-binding</keyword>